<dbReference type="AlphaFoldDB" id="A0A8S3ZWP4"/>
<evidence type="ECO:0000313" key="3">
    <source>
        <dbReference type="Proteomes" id="UP000678393"/>
    </source>
</evidence>
<keyword evidence="1" id="KW-0472">Membrane</keyword>
<dbReference type="PANTHER" id="PTHR21284">
    <property type="entry name" value="EG:80H7.2 PROTEIN"/>
    <property type="match status" value="1"/>
</dbReference>
<accession>A0A8S3ZWP4</accession>
<keyword evidence="3" id="KW-1185">Reference proteome</keyword>
<proteinExistence type="predicted"/>
<reference evidence="2" key="1">
    <citation type="submission" date="2021-04" db="EMBL/GenBank/DDBJ databases">
        <authorList>
            <consortium name="Molecular Ecology Group"/>
        </authorList>
    </citation>
    <scope>NUCLEOTIDE SEQUENCE</scope>
</reference>
<feature type="transmembrane region" description="Helical" evidence="1">
    <location>
        <begin position="12"/>
        <end position="32"/>
    </location>
</feature>
<sequence length="133" mass="15179">MASAAARVSGFTIVGTILIAISIVLIIFAEAFPYWQQAEKTRETGIPSVGLWQVCFRDDGYPAPPWANDGLGKRYYGCNYVFDRDLRMIRDWIYPARNISSKQTTRILPNSTRHHLRRVVSNNKQNMISLTNE</sequence>
<feature type="non-terminal residue" evidence="2">
    <location>
        <position position="133"/>
    </location>
</feature>
<dbReference type="OrthoDB" id="10062378at2759"/>
<keyword evidence="1" id="KW-1133">Transmembrane helix</keyword>
<organism evidence="2 3">
    <name type="scientific">Candidula unifasciata</name>
    <dbReference type="NCBI Taxonomy" id="100452"/>
    <lineage>
        <taxon>Eukaryota</taxon>
        <taxon>Metazoa</taxon>
        <taxon>Spiralia</taxon>
        <taxon>Lophotrochozoa</taxon>
        <taxon>Mollusca</taxon>
        <taxon>Gastropoda</taxon>
        <taxon>Heterobranchia</taxon>
        <taxon>Euthyneura</taxon>
        <taxon>Panpulmonata</taxon>
        <taxon>Eupulmonata</taxon>
        <taxon>Stylommatophora</taxon>
        <taxon>Helicina</taxon>
        <taxon>Helicoidea</taxon>
        <taxon>Geomitridae</taxon>
        <taxon>Candidula</taxon>
    </lineage>
</organism>
<evidence type="ECO:0000256" key="1">
    <source>
        <dbReference type="SAM" id="Phobius"/>
    </source>
</evidence>
<name>A0A8S3ZWP4_9EUPU</name>
<gene>
    <name evidence="2" type="ORF">CUNI_LOCUS18136</name>
</gene>
<dbReference type="Gene3D" id="1.20.140.150">
    <property type="match status" value="1"/>
</dbReference>
<dbReference type="Proteomes" id="UP000678393">
    <property type="component" value="Unassembled WGS sequence"/>
</dbReference>
<comment type="caution">
    <text evidence="2">The sequence shown here is derived from an EMBL/GenBank/DDBJ whole genome shotgun (WGS) entry which is preliminary data.</text>
</comment>
<protein>
    <submittedName>
        <fullName evidence="2">Uncharacterized protein</fullName>
    </submittedName>
</protein>
<dbReference type="PANTHER" id="PTHR21284:SF12">
    <property type="entry name" value="EG:80H7.2 PROTEIN"/>
    <property type="match status" value="1"/>
</dbReference>
<keyword evidence="1" id="KW-0812">Transmembrane</keyword>
<evidence type="ECO:0000313" key="2">
    <source>
        <dbReference type="EMBL" id="CAG5132578.1"/>
    </source>
</evidence>
<dbReference type="EMBL" id="CAJHNH020005488">
    <property type="protein sequence ID" value="CAG5132578.1"/>
    <property type="molecule type" value="Genomic_DNA"/>
</dbReference>